<evidence type="ECO:0000259" key="6">
    <source>
        <dbReference type="Pfam" id="PF13186"/>
    </source>
</evidence>
<dbReference type="InterPro" id="IPR007197">
    <property type="entry name" value="rSAM"/>
</dbReference>
<gene>
    <name evidence="7" type="ORF">JOF56_005558</name>
</gene>
<dbReference type="SUPFAM" id="SSF102114">
    <property type="entry name" value="Radical SAM enzymes"/>
    <property type="match status" value="1"/>
</dbReference>
<organism evidence="7 8">
    <name type="scientific">Kibdelosporangium banguiense</name>
    <dbReference type="NCBI Taxonomy" id="1365924"/>
    <lineage>
        <taxon>Bacteria</taxon>
        <taxon>Bacillati</taxon>
        <taxon>Actinomycetota</taxon>
        <taxon>Actinomycetes</taxon>
        <taxon>Pseudonocardiales</taxon>
        <taxon>Pseudonocardiaceae</taxon>
        <taxon>Kibdelosporangium</taxon>
    </lineage>
</organism>
<dbReference type="Pfam" id="PF04055">
    <property type="entry name" value="Radical_SAM"/>
    <property type="match status" value="1"/>
</dbReference>
<evidence type="ECO:0000259" key="5">
    <source>
        <dbReference type="Pfam" id="PF04055"/>
    </source>
</evidence>
<sequence>MRVTLTGSPFPATLYAELKGGCRMRLADRVSYLALELTGRCQLRCVHCYADSSPLGGHGTMTADDWRRVIDGAVHHGLQMVQFIGGEPSLHPSFAVLVRYALDAGLRVGVFTNLLHVGENLWRLYETPDVALQISYYSADTHDAVTGRAGSHARTRANLAEAIRRGIPVQVCVVDMGQRLDLVRADLESLGARDIKVDRERRLGRSDQGTSPDVTQLCGHCGEGVAIGPDGDVWPCVMARWLPVGNVRHDPVGTVLTGEAMANALAGLVNSSASGPRCLPIEGGTCTPRTGLS</sequence>
<evidence type="ECO:0000313" key="8">
    <source>
        <dbReference type="Proteomes" id="UP001519332"/>
    </source>
</evidence>
<evidence type="ECO:0000256" key="1">
    <source>
        <dbReference type="ARBA" id="ARBA00022691"/>
    </source>
</evidence>
<dbReference type="SFLD" id="SFLDS00029">
    <property type="entry name" value="Radical_SAM"/>
    <property type="match status" value="1"/>
</dbReference>
<dbReference type="Proteomes" id="UP001519332">
    <property type="component" value="Unassembled WGS sequence"/>
</dbReference>
<dbReference type="SFLD" id="SFLDG01067">
    <property type="entry name" value="SPASM/twitch_domain_containing"/>
    <property type="match status" value="1"/>
</dbReference>
<dbReference type="Gene3D" id="3.20.20.70">
    <property type="entry name" value="Aldolase class I"/>
    <property type="match status" value="1"/>
</dbReference>
<keyword evidence="4" id="KW-0411">Iron-sulfur</keyword>
<keyword evidence="2" id="KW-0479">Metal-binding</keyword>
<dbReference type="InterPro" id="IPR058240">
    <property type="entry name" value="rSAM_sf"/>
</dbReference>
<dbReference type="InterPro" id="IPR050377">
    <property type="entry name" value="Radical_SAM_PqqE_MftC-like"/>
</dbReference>
<dbReference type="Pfam" id="PF13186">
    <property type="entry name" value="SPASM"/>
    <property type="match status" value="1"/>
</dbReference>
<keyword evidence="8" id="KW-1185">Reference proteome</keyword>
<proteinExistence type="predicted"/>
<dbReference type="InterPro" id="IPR013785">
    <property type="entry name" value="Aldolase_TIM"/>
</dbReference>
<dbReference type="CDD" id="cd01335">
    <property type="entry name" value="Radical_SAM"/>
    <property type="match status" value="1"/>
</dbReference>
<comment type="caution">
    <text evidence="7">The sequence shown here is derived from an EMBL/GenBank/DDBJ whole genome shotgun (WGS) entry which is preliminary data.</text>
</comment>
<dbReference type="EMBL" id="JAGINW010000001">
    <property type="protein sequence ID" value="MBP2325173.1"/>
    <property type="molecule type" value="Genomic_DNA"/>
</dbReference>
<evidence type="ECO:0000256" key="2">
    <source>
        <dbReference type="ARBA" id="ARBA00022723"/>
    </source>
</evidence>
<dbReference type="RefSeq" id="WP_209642410.1">
    <property type="nucleotide sequence ID" value="NZ_JAGINW010000001.1"/>
</dbReference>
<name>A0ABS4TL69_9PSEU</name>
<evidence type="ECO:0000256" key="4">
    <source>
        <dbReference type="ARBA" id="ARBA00023014"/>
    </source>
</evidence>
<dbReference type="InterPro" id="IPR023885">
    <property type="entry name" value="4Fe4S-binding_SPASM_dom"/>
</dbReference>
<accession>A0ABS4TL69</accession>
<dbReference type="PANTHER" id="PTHR11228">
    <property type="entry name" value="RADICAL SAM DOMAIN PROTEIN"/>
    <property type="match status" value="1"/>
</dbReference>
<feature type="domain" description="4Fe4S-binding SPASM" evidence="6">
    <location>
        <begin position="221"/>
        <end position="263"/>
    </location>
</feature>
<protein>
    <submittedName>
        <fullName evidence="7">MoaA/NifB/PqqE/SkfB family radical SAM enzyme</fullName>
    </submittedName>
</protein>
<reference evidence="7 8" key="1">
    <citation type="submission" date="2021-03" db="EMBL/GenBank/DDBJ databases">
        <title>Sequencing the genomes of 1000 actinobacteria strains.</title>
        <authorList>
            <person name="Klenk H.-P."/>
        </authorList>
    </citation>
    <scope>NUCLEOTIDE SEQUENCE [LARGE SCALE GENOMIC DNA]</scope>
    <source>
        <strain evidence="7 8">DSM 46670</strain>
    </source>
</reference>
<evidence type="ECO:0000256" key="3">
    <source>
        <dbReference type="ARBA" id="ARBA00023004"/>
    </source>
</evidence>
<evidence type="ECO:0000313" key="7">
    <source>
        <dbReference type="EMBL" id="MBP2325173.1"/>
    </source>
</evidence>
<dbReference type="PANTHER" id="PTHR11228:SF7">
    <property type="entry name" value="PQQA PEPTIDE CYCLASE"/>
    <property type="match status" value="1"/>
</dbReference>
<keyword evidence="1" id="KW-0949">S-adenosyl-L-methionine</keyword>
<keyword evidence="3" id="KW-0408">Iron</keyword>
<dbReference type="CDD" id="cd21109">
    <property type="entry name" value="SPASM"/>
    <property type="match status" value="1"/>
</dbReference>
<feature type="domain" description="Radical SAM core" evidence="5">
    <location>
        <begin position="36"/>
        <end position="174"/>
    </location>
</feature>